<feature type="compositionally biased region" description="Basic and acidic residues" evidence="1">
    <location>
        <begin position="52"/>
        <end position="74"/>
    </location>
</feature>
<reference evidence="2 3" key="1">
    <citation type="submission" date="2019-10" db="EMBL/GenBank/DDBJ databases">
        <authorList>
            <person name="Nie G."/>
            <person name="Ming H."/>
            <person name="Yi B."/>
        </authorList>
    </citation>
    <scope>NUCLEOTIDE SEQUENCE [LARGE SCALE GENOMIC DNA]</scope>
    <source>
        <strain evidence="2 3">CFH 90414</strain>
    </source>
</reference>
<evidence type="ECO:0000313" key="2">
    <source>
        <dbReference type="EMBL" id="MRG60988.1"/>
    </source>
</evidence>
<accession>A0A6I2FJX3</accession>
<feature type="region of interest" description="Disordered" evidence="1">
    <location>
        <begin position="1"/>
        <end position="74"/>
    </location>
</feature>
<comment type="caution">
    <text evidence="2">The sequence shown here is derived from an EMBL/GenBank/DDBJ whole genome shotgun (WGS) entry which is preliminary data.</text>
</comment>
<gene>
    <name evidence="2" type="ORF">GE115_14095</name>
</gene>
<organism evidence="2 3">
    <name type="scientific">Agromyces agglutinans</name>
    <dbReference type="NCBI Taxonomy" id="2662258"/>
    <lineage>
        <taxon>Bacteria</taxon>
        <taxon>Bacillati</taxon>
        <taxon>Actinomycetota</taxon>
        <taxon>Actinomycetes</taxon>
        <taxon>Micrococcales</taxon>
        <taxon>Microbacteriaceae</taxon>
        <taxon>Agromyces</taxon>
    </lineage>
</organism>
<dbReference type="RefSeq" id="WP_153685429.1">
    <property type="nucleotide sequence ID" value="NZ_WJIF01000009.1"/>
</dbReference>
<evidence type="ECO:0000313" key="3">
    <source>
        <dbReference type="Proteomes" id="UP000431080"/>
    </source>
</evidence>
<dbReference type="EMBL" id="WJIF01000009">
    <property type="protein sequence ID" value="MRG60988.1"/>
    <property type="molecule type" value="Genomic_DNA"/>
</dbReference>
<dbReference type="AlphaFoldDB" id="A0A6I2FJX3"/>
<sequence>MTGDRSDAPSGEPAPRQRVERAAGRARRAKLTPAPGSDPSPEPAVPGEDDAESRGRGRGGHDDERITRERPPHW</sequence>
<name>A0A6I2FJX3_9MICO</name>
<dbReference type="Proteomes" id="UP000431080">
    <property type="component" value="Unassembled WGS sequence"/>
</dbReference>
<keyword evidence="3" id="KW-1185">Reference proteome</keyword>
<evidence type="ECO:0000256" key="1">
    <source>
        <dbReference type="SAM" id="MobiDB-lite"/>
    </source>
</evidence>
<proteinExistence type="predicted"/>
<protein>
    <submittedName>
        <fullName evidence="2">Uncharacterized protein</fullName>
    </submittedName>
</protein>